<dbReference type="InterPro" id="IPR036236">
    <property type="entry name" value="Znf_C2H2_sf"/>
</dbReference>
<dbReference type="PANTHER" id="PTHR47427">
    <property type="entry name" value="PROTEIN STE12"/>
    <property type="match status" value="1"/>
</dbReference>
<feature type="compositionally biased region" description="Polar residues" evidence="10">
    <location>
        <begin position="77"/>
        <end position="91"/>
    </location>
</feature>
<evidence type="ECO:0000256" key="6">
    <source>
        <dbReference type="ARBA" id="ARBA00023163"/>
    </source>
</evidence>
<evidence type="ECO:0000256" key="7">
    <source>
        <dbReference type="ARBA" id="ARBA00023242"/>
    </source>
</evidence>
<name>A0A8H3BXM1_9AGAM</name>
<evidence type="ECO:0000259" key="11">
    <source>
        <dbReference type="PROSITE" id="PS50157"/>
    </source>
</evidence>
<accession>A0A8H3BXM1</accession>
<evidence type="ECO:0000256" key="4">
    <source>
        <dbReference type="ARBA" id="ARBA00022833"/>
    </source>
</evidence>
<dbReference type="InterPro" id="IPR052127">
    <property type="entry name" value="STE12_transcription_factor"/>
</dbReference>
<feature type="compositionally biased region" description="Low complexity" evidence="10">
    <location>
        <begin position="67"/>
        <end position="76"/>
    </location>
</feature>
<evidence type="ECO:0000256" key="5">
    <source>
        <dbReference type="ARBA" id="ARBA00023015"/>
    </source>
</evidence>
<feature type="region of interest" description="Disordered" evidence="10">
    <location>
        <begin position="750"/>
        <end position="774"/>
    </location>
</feature>
<keyword evidence="2" id="KW-0479">Metal-binding</keyword>
<evidence type="ECO:0000313" key="12">
    <source>
        <dbReference type="EMBL" id="CAE6467779.1"/>
    </source>
</evidence>
<dbReference type="PROSITE" id="PS50157">
    <property type="entry name" value="ZINC_FINGER_C2H2_2"/>
    <property type="match status" value="2"/>
</dbReference>
<evidence type="ECO:0000256" key="1">
    <source>
        <dbReference type="ARBA" id="ARBA00004123"/>
    </source>
</evidence>
<protein>
    <recommendedName>
        <fullName evidence="11">C2H2-type domain-containing protein</fullName>
    </recommendedName>
</protein>
<feature type="region of interest" description="Disordered" evidence="10">
    <location>
        <begin position="59"/>
        <end position="94"/>
    </location>
</feature>
<evidence type="ECO:0000313" key="13">
    <source>
        <dbReference type="Proteomes" id="UP000663841"/>
    </source>
</evidence>
<feature type="compositionally biased region" description="Basic residues" evidence="10">
    <location>
        <begin position="399"/>
        <end position="412"/>
    </location>
</feature>
<sequence>MNNIMLHSGYPPPPIHSGQPATHSSYNNVSRAASANEGLTARITGPGTSPHFLAAASGRPTATAMPSTHSSTSTDSQHGNNIDSAQSSNQAVAPPVPRPLTVHEQEMIAQLDKLKYFLATAPSRWSAPNSSAPDALVQHPQSASHPAMNRFLLPSGEFVSCVLWGGLYHITGTDIVRALVFRFDAFARPVRNMKKFEEGVFSDLRNLKPGNDACLEEPKSPFLDLLFKYQCIRTQKKQKVFYWFSVPHDRLFLDALERDLKREKMGLEPTTVVVGEPARSFTYDPKRTLYEQFVASRGGEGDELDRAIRAAERLPEHAYLVSNKHEPAPPGSMPKPATLALTRKLESDAELNSDVEATPEPRSRAGTQQPSNAINNQSGHGKQFFNMLSLFEGSPSYKQRRKKVVKPTRRRLASGGTGTESESEAGVGLRFIDRDVASGSVNGLDLTQSMGNLTPDHMNRPLVAQDHVPSRANSLALPHAARQSPYAQDPVIHGTVAVPSVSLRQHQPEVTNGLNGNVDGLISAPHVSSSLRSDISQQLTQVSPDLQLQYHASTSALPNTNLGAFGAPHSIATTADIYATQPPQDTPSGLVPCTKAYVCPLYSCGRLYREPGYLRDHIRSHTTDKPYQCELCYKKFSRTDLLTQHHQTHARADNGDPQAHLDLERADEEETMLMGEKICEVEVRGEVEDVAGEPGQLRGIGVVCIYPSNNVDQAIVTNPVDDYAEVAASPPPSNFPYPGIVKHSPNAHWRSHHGVGSARSVPSARWPTEGEPWEVPRSQSALGYAWDQRSVSPAYSAISAPISHAPYHRSNTTDALRPPLGYMQSAPSHKQSFDAPAYIPNHPGPAALRRHRSATPFQSHRNMSMAIRRTSAGGPDEVDLAGAASRYHPYGHAVTANITHYNSGSSPAPYAAPVERATSVLGNAIDSGAPEGSYPMNSQPYASVPNNSYYAEDQDDYVGGSYDVPEVIYDGAHYNTTQPHP</sequence>
<dbReference type="GO" id="GO:1990526">
    <property type="term" value="C:Ste12p-Dig1p-Dig2p complex"/>
    <property type="evidence" value="ECO:0007669"/>
    <property type="project" value="TreeGrafter"/>
</dbReference>
<dbReference type="SMART" id="SM00355">
    <property type="entry name" value="ZnF_C2H2"/>
    <property type="match status" value="2"/>
</dbReference>
<evidence type="ECO:0000256" key="9">
    <source>
        <dbReference type="PROSITE-ProRule" id="PRU00042"/>
    </source>
</evidence>
<dbReference type="PROSITE" id="PS00028">
    <property type="entry name" value="ZINC_FINGER_C2H2_1"/>
    <property type="match status" value="2"/>
</dbReference>
<dbReference type="FunFam" id="3.30.160.60:FF:000446">
    <property type="entry name" value="Zinc finger protein"/>
    <property type="match status" value="1"/>
</dbReference>
<dbReference type="GO" id="GO:0008270">
    <property type="term" value="F:zinc ion binding"/>
    <property type="evidence" value="ECO:0007669"/>
    <property type="project" value="UniProtKB-KW"/>
</dbReference>
<dbReference type="Gene3D" id="3.30.160.60">
    <property type="entry name" value="Classic Zinc Finger"/>
    <property type="match status" value="1"/>
</dbReference>
<gene>
    <name evidence="12" type="ORF">RDB_LOCUS168070</name>
</gene>
<evidence type="ECO:0000256" key="2">
    <source>
        <dbReference type="ARBA" id="ARBA00022723"/>
    </source>
</evidence>
<dbReference type="GO" id="GO:1990527">
    <property type="term" value="C:Tec1p-Ste12p-Dig1p complex"/>
    <property type="evidence" value="ECO:0007669"/>
    <property type="project" value="TreeGrafter"/>
</dbReference>
<dbReference type="SUPFAM" id="SSF57667">
    <property type="entry name" value="beta-beta-alpha zinc fingers"/>
    <property type="match status" value="1"/>
</dbReference>
<proteinExistence type="inferred from homology"/>
<dbReference type="InterPro" id="IPR003120">
    <property type="entry name" value="Ste12"/>
</dbReference>
<reference evidence="12" key="1">
    <citation type="submission" date="2021-01" db="EMBL/GenBank/DDBJ databases">
        <authorList>
            <person name="Kaushik A."/>
        </authorList>
    </citation>
    <scope>NUCLEOTIDE SEQUENCE</scope>
    <source>
        <strain evidence="12">AG3-T5</strain>
    </source>
</reference>
<keyword evidence="3 9" id="KW-0863">Zinc-finger</keyword>
<comment type="caution">
    <text evidence="12">The sequence shown here is derived from an EMBL/GenBank/DDBJ whole genome shotgun (WGS) entry which is preliminary data.</text>
</comment>
<dbReference type="GO" id="GO:0003700">
    <property type="term" value="F:DNA-binding transcription factor activity"/>
    <property type="evidence" value="ECO:0007669"/>
    <property type="project" value="InterPro"/>
</dbReference>
<dbReference type="AlphaFoldDB" id="A0A8H3BXM1"/>
<dbReference type="EMBL" id="CAJMWW010000336">
    <property type="protein sequence ID" value="CAE6467779.1"/>
    <property type="molecule type" value="Genomic_DNA"/>
</dbReference>
<evidence type="ECO:0000256" key="8">
    <source>
        <dbReference type="ARBA" id="ARBA00024345"/>
    </source>
</evidence>
<feature type="region of interest" description="Disordered" evidence="10">
    <location>
        <begin position="349"/>
        <end position="380"/>
    </location>
</feature>
<dbReference type="Proteomes" id="UP000663841">
    <property type="component" value="Unassembled WGS sequence"/>
</dbReference>
<comment type="similarity">
    <text evidence="8">Belongs to the STE12 transcription factor family.</text>
</comment>
<feature type="region of interest" description="Disordered" evidence="10">
    <location>
        <begin position="399"/>
        <end position="422"/>
    </location>
</feature>
<dbReference type="GO" id="GO:0005634">
    <property type="term" value="C:nucleus"/>
    <property type="evidence" value="ECO:0007669"/>
    <property type="project" value="UniProtKB-SubCell"/>
</dbReference>
<evidence type="ECO:0000256" key="10">
    <source>
        <dbReference type="SAM" id="MobiDB-lite"/>
    </source>
</evidence>
<feature type="region of interest" description="Disordered" evidence="10">
    <location>
        <begin position="1"/>
        <end position="26"/>
    </location>
</feature>
<dbReference type="Pfam" id="PF00096">
    <property type="entry name" value="zf-C2H2"/>
    <property type="match status" value="1"/>
</dbReference>
<feature type="domain" description="C2H2-type" evidence="11">
    <location>
        <begin position="597"/>
        <end position="626"/>
    </location>
</feature>
<feature type="compositionally biased region" description="Polar residues" evidence="10">
    <location>
        <begin position="365"/>
        <end position="380"/>
    </location>
</feature>
<keyword evidence="4" id="KW-0862">Zinc</keyword>
<keyword evidence="7" id="KW-0539">Nucleus</keyword>
<keyword evidence="6" id="KW-0804">Transcription</keyword>
<comment type="subcellular location">
    <subcellularLocation>
        <location evidence="1">Nucleus</location>
    </subcellularLocation>
</comment>
<feature type="domain" description="C2H2-type" evidence="11">
    <location>
        <begin position="627"/>
        <end position="654"/>
    </location>
</feature>
<evidence type="ECO:0000256" key="3">
    <source>
        <dbReference type="ARBA" id="ARBA00022771"/>
    </source>
</evidence>
<dbReference type="SMART" id="SM00424">
    <property type="entry name" value="STE"/>
    <property type="match status" value="1"/>
</dbReference>
<dbReference type="PANTHER" id="PTHR47427:SF1">
    <property type="entry name" value="PROTEIN STE12"/>
    <property type="match status" value="1"/>
</dbReference>
<dbReference type="Pfam" id="PF02200">
    <property type="entry name" value="STE"/>
    <property type="match status" value="1"/>
</dbReference>
<organism evidence="12 13">
    <name type="scientific">Rhizoctonia solani</name>
    <dbReference type="NCBI Taxonomy" id="456999"/>
    <lineage>
        <taxon>Eukaryota</taxon>
        <taxon>Fungi</taxon>
        <taxon>Dikarya</taxon>
        <taxon>Basidiomycota</taxon>
        <taxon>Agaricomycotina</taxon>
        <taxon>Agaricomycetes</taxon>
        <taxon>Cantharellales</taxon>
        <taxon>Ceratobasidiaceae</taxon>
        <taxon>Rhizoctonia</taxon>
    </lineage>
</organism>
<dbReference type="InterPro" id="IPR013087">
    <property type="entry name" value="Znf_C2H2_type"/>
</dbReference>
<keyword evidence="5" id="KW-0805">Transcription regulation</keyword>